<comment type="caution">
    <text evidence="1">The sequence shown here is derived from an EMBL/GenBank/DDBJ whole genome shotgun (WGS) entry which is preliminary data.</text>
</comment>
<gene>
    <name evidence="1" type="ORF">C8J55DRAFT_553781</name>
</gene>
<evidence type="ECO:0000313" key="1">
    <source>
        <dbReference type="EMBL" id="KAJ4496039.1"/>
    </source>
</evidence>
<proteinExistence type="predicted"/>
<protein>
    <submittedName>
        <fullName evidence="1">Uncharacterized protein</fullName>
    </submittedName>
</protein>
<reference evidence="1" key="1">
    <citation type="submission" date="2022-08" db="EMBL/GenBank/DDBJ databases">
        <authorList>
            <consortium name="DOE Joint Genome Institute"/>
            <person name="Min B."/>
            <person name="Riley R."/>
            <person name="Sierra-Patev S."/>
            <person name="Naranjo-Ortiz M."/>
            <person name="Looney B."/>
            <person name="Konkel Z."/>
            <person name="Slot J.C."/>
            <person name="Sakamoto Y."/>
            <person name="Steenwyk J.L."/>
            <person name="Rokas A."/>
            <person name="Carro J."/>
            <person name="Camarero S."/>
            <person name="Ferreira P."/>
            <person name="Molpeceres G."/>
            <person name="Ruiz-Duenas F.J."/>
            <person name="Serrano A."/>
            <person name="Henrissat B."/>
            <person name="Drula E."/>
            <person name="Hughes K.W."/>
            <person name="Mata J.L."/>
            <person name="Ishikawa N.K."/>
            <person name="Vargas-Isla R."/>
            <person name="Ushijima S."/>
            <person name="Smith C.A."/>
            <person name="Ahrendt S."/>
            <person name="Andreopoulos W."/>
            <person name="He G."/>
            <person name="Labutti K."/>
            <person name="Lipzen A."/>
            <person name="Ng V."/>
            <person name="Sandor L."/>
            <person name="Barry K."/>
            <person name="Martinez A.T."/>
            <person name="Xiao Y."/>
            <person name="Gibbons J.G."/>
            <person name="Terashima K."/>
            <person name="Hibbett D.S."/>
            <person name="Grigoriev I.V."/>
        </authorList>
    </citation>
    <scope>NUCLEOTIDE SEQUENCE</scope>
    <source>
        <strain evidence="1">Sp2 HRB7682 ss15</strain>
    </source>
</reference>
<sequence>MQADASVREDYQLFNPWLRMLVIVQHNPYLDKYLRSRKPVSSGNQDLTHVLGQRLSDVAARWDREIRKPASGHQEYYKGAAADVVQLLSTLLTTFVSSRDSEKILPAYQEKAASVFERLAGLDL</sequence>
<dbReference type="AlphaFoldDB" id="A0A9W9B1P6"/>
<accession>A0A9W9B1P6</accession>
<evidence type="ECO:0000313" key="2">
    <source>
        <dbReference type="Proteomes" id="UP001150238"/>
    </source>
</evidence>
<dbReference type="Proteomes" id="UP001150238">
    <property type="component" value="Unassembled WGS sequence"/>
</dbReference>
<dbReference type="EMBL" id="JANVFS010000001">
    <property type="protein sequence ID" value="KAJ4496039.1"/>
    <property type="molecule type" value="Genomic_DNA"/>
</dbReference>
<reference evidence="1" key="2">
    <citation type="journal article" date="2023" name="Proc. Natl. Acad. Sci. U.S.A.">
        <title>A global phylogenomic analysis of the shiitake genus Lentinula.</title>
        <authorList>
            <person name="Sierra-Patev S."/>
            <person name="Min B."/>
            <person name="Naranjo-Ortiz M."/>
            <person name="Looney B."/>
            <person name="Konkel Z."/>
            <person name="Slot J.C."/>
            <person name="Sakamoto Y."/>
            <person name="Steenwyk J.L."/>
            <person name="Rokas A."/>
            <person name="Carro J."/>
            <person name="Camarero S."/>
            <person name="Ferreira P."/>
            <person name="Molpeceres G."/>
            <person name="Ruiz-Duenas F.J."/>
            <person name="Serrano A."/>
            <person name="Henrissat B."/>
            <person name="Drula E."/>
            <person name="Hughes K.W."/>
            <person name="Mata J.L."/>
            <person name="Ishikawa N.K."/>
            <person name="Vargas-Isla R."/>
            <person name="Ushijima S."/>
            <person name="Smith C.A."/>
            <person name="Donoghue J."/>
            <person name="Ahrendt S."/>
            <person name="Andreopoulos W."/>
            <person name="He G."/>
            <person name="LaButti K."/>
            <person name="Lipzen A."/>
            <person name="Ng V."/>
            <person name="Riley R."/>
            <person name="Sandor L."/>
            <person name="Barry K."/>
            <person name="Martinez A.T."/>
            <person name="Xiao Y."/>
            <person name="Gibbons J.G."/>
            <person name="Terashima K."/>
            <person name="Grigoriev I.V."/>
            <person name="Hibbett D."/>
        </authorList>
    </citation>
    <scope>NUCLEOTIDE SEQUENCE</scope>
    <source>
        <strain evidence="1">Sp2 HRB7682 ss15</strain>
    </source>
</reference>
<name>A0A9W9B1P6_9AGAR</name>
<organism evidence="1 2">
    <name type="scientific">Lentinula lateritia</name>
    <dbReference type="NCBI Taxonomy" id="40482"/>
    <lineage>
        <taxon>Eukaryota</taxon>
        <taxon>Fungi</taxon>
        <taxon>Dikarya</taxon>
        <taxon>Basidiomycota</taxon>
        <taxon>Agaricomycotina</taxon>
        <taxon>Agaricomycetes</taxon>
        <taxon>Agaricomycetidae</taxon>
        <taxon>Agaricales</taxon>
        <taxon>Marasmiineae</taxon>
        <taxon>Omphalotaceae</taxon>
        <taxon>Lentinula</taxon>
    </lineage>
</organism>